<accession>A0A814QAU3</accession>
<sequence>MEIRNQKKKLNNSIFTDEESFSFEHPKNTVLLEKKWIELEIKTQNESPIRHSIRIKSPCEEIEEKNFK</sequence>
<keyword evidence="2" id="KW-1185">Reference proteome</keyword>
<organism evidence="1 2">
    <name type="scientific">Brachionus calyciflorus</name>
    <dbReference type="NCBI Taxonomy" id="104777"/>
    <lineage>
        <taxon>Eukaryota</taxon>
        <taxon>Metazoa</taxon>
        <taxon>Spiralia</taxon>
        <taxon>Gnathifera</taxon>
        <taxon>Rotifera</taxon>
        <taxon>Eurotatoria</taxon>
        <taxon>Monogononta</taxon>
        <taxon>Pseudotrocha</taxon>
        <taxon>Ploima</taxon>
        <taxon>Brachionidae</taxon>
        <taxon>Brachionus</taxon>
    </lineage>
</organism>
<gene>
    <name evidence="1" type="ORF">OXX778_LOCUS21893</name>
</gene>
<feature type="non-terminal residue" evidence="1">
    <location>
        <position position="1"/>
    </location>
</feature>
<comment type="caution">
    <text evidence="1">The sequence shown here is derived from an EMBL/GenBank/DDBJ whole genome shotgun (WGS) entry which is preliminary data.</text>
</comment>
<dbReference type="Proteomes" id="UP000663879">
    <property type="component" value="Unassembled WGS sequence"/>
</dbReference>
<evidence type="ECO:0000313" key="2">
    <source>
        <dbReference type="Proteomes" id="UP000663879"/>
    </source>
</evidence>
<proteinExistence type="predicted"/>
<protein>
    <submittedName>
        <fullName evidence="1">Uncharacterized protein</fullName>
    </submittedName>
</protein>
<dbReference type="EMBL" id="CAJNOC010008575">
    <property type="protein sequence ID" value="CAF1117351.1"/>
    <property type="molecule type" value="Genomic_DNA"/>
</dbReference>
<evidence type="ECO:0000313" key="1">
    <source>
        <dbReference type="EMBL" id="CAF1117351.1"/>
    </source>
</evidence>
<reference evidence="1" key="1">
    <citation type="submission" date="2021-02" db="EMBL/GenBank/DDBJ databases">
        <authorList>
            <person name="Nowell W R."/>
        </authorList>
    </citation>
    <scope>NUCLEOTIDE SEQUENCE</scope>
    <source>
        <strain evidence="1">Ploen Becks lab</strain>
    </source>
</reference>
<dbReference type="AlphaFoldDB" id="A0A814QAU3"/>
<name>A0A814QAU3_9BILA</name>